<dbReference type="CDD" id="cd03811">
    <property type="entry name" value="GT4_GT28_WabH-like"/>
    <property type="match status" value="1"/>
</dbReference>
<dbReference type="AlphaFoldDB" id="A0AAJ1BJP1"/>
<dbReference type="PANTHER" id="PTHR12526">
    <property type="entry name" value="GLYCOSYLTRANSFERASE"/>
    <property type="match status" value="1"/>
</dbReference>
<feature type="domain" description="Glycosyl transferase family 1" evidence="1">
    <location>
        <begin position="169"/>
        <end position="296"/>
    </location>
</feature>
<evidence type="ECO:0000313" key="2">
    <source>
        <dbReference type="EMBL" id="MCH4296065.1"/>
    </source>
</evidence>
<dbReference type="SUPFAM" id="SSF53756">
    <property type="entry name" value="UDP-Glycosyltransferase/glycogen phosphorylase"/>
    <property type="match status" value="1"/>
</dbReference>
<dbReference type="PANTHER" id="PTHR12526:SF637">
    <property type="entry name" value="GLYCOSYLTRANSFERASE EPSF-RELATED"/>
    <property type="match status" value="1"/>
</dbReference>
<keyword evidence="3" id="KW-1185">Reference proteome</keyword>
<sequence length="341" mass="37871">MKFLFVVRQLAPGGAELATQLLGQSLQRRGHQIRILCLGDYSTDDARRWQPWAQVSAIDKHWLRQFTPTADEQLVLVDGVGHRHAPRKHAISIIHSDCNARFRARKGLIGRVRNRIEARHRYPGREILVSRAMADELSRWSGHAHPVIPNPFDADAVRRLANEQGGEVPTPYLLHIGRISAEKRQDRLIRAYAHTPALHQHKLVFVGKEQDDNTPRIPELQALAESLGVADKVLFTGNLYNPFPLLKQATCLILCSDSETMGYVLLEAMALDIPMVSTATTGGKEVLGNSFPGLVLCNAQLGSTIAAALASPQRFKKSLPADYDVNAVTDAFEHLVENLRS</sequence>
<dbReference type="RefSeq" id="WP_240592156.1">
    <property type="nucleotide sequence ID" value="NZ_JAKUDL010000007.1"/>
</dbReference>
<proteinExistence type="predicted"/>
<protein>
    <submittedName>
        <fullName evidence="2">Glycosyltransferase</fullName>
    </submittedName>
</protein>
<name>A0AAJ1BJP1_9GAMM</name>
<gene>
    <name evidence="2" type="ORF">MJ923_17285</name>
</gene>
<dbReference type="Gene3D" id="3.40.50.2000">
    <property type="entry name" value="Glycogen Phosphorylase B"/>
    <property type="match status" value="2"/>
</dbReference>
<dbReference type="Pfam" id="PF00534">
    <property type="entry name" value="Glycos_transf_1"/>
    <property type="match status" value="1"/>
</dbReference>
<dbReference type="GO" id="GO:0016757">
    <property type="term" value="F:glycosyltransferase activity"/>
    <property type="evidence" value="ECO:0007669"/>
    <property type="project" value="InterPro"/>
</dbReference>
<evidence type="ECO:0000313" key="3">
    <source>
        <dbReference type="Proteomes" id="UP001297581"/>
    </source>
</evidence>
<accession>A0AAJ1BJP1</accession>
<comment type="caution">
    <text evidence="2">The sequence shown here is derived from an EMBL/GenBank/DDBJ whole genome shotgun (WGS) entry which is preliminary data.</text>
</comment>
<dbReference type="Proteomes" id="UP001297581">
    <property type="component" value="Unassembled WGS sequence"/>
</dbReference>
<evidence type="ECO:0000259" key="1">
    <source>
        <dbReference type="Pfam" id="PF00534"/>
    </source>
</evidence>
<dbReference type="GO" id="GO:1901135">
    <property type="term" value="P:carbohydrate derivative metabolic process"/>
    <property type="evidence" value="ECO:0007669"/>
    <property type="project" value="UniProtKB-ARBA"/>
</dbReference>
<organism evidence="2 3">
    <name type="scientific">Shewanella zhuhaiensis</name>
    <dbReference type="NCBI Taxonomy" id="2919576"/>
    <lineage>
        <taxon>Bacteria</taxon>
        <taxon>Pseudomonadati</taxon>
        <taxon>Pseudomonadota</taxon>
        <taxon>Gammaproteobacteria</taxon>
        <taxon>Alteromonadales</taxon>
        <taxon>Shewanellaceae</taxon>
        <taxon>Shewanella</taxon>
    </lineage>
</organism>
<reference evidence="2 3" key="1">
    <citation type="submission" date="2022-02" db="EMBL/GenBank/DDBJ databases">
        <title>The genome sequence of Shewanella sp. 3B26.</title>
        <authorList>
            <person name="Du J."/>
        </authorList>
    </citation>
    <scope>NUCLEOTIDE SEQUENCE [LARGE SCALE GENOMIC DNA]</scope>
    <source>
        <strain evidence="2 3">3B26</strain>
    </source>
</reference>
<dbReference type="InterPro" id="IPR001296">
    <property type="entry name" value="Glyco_trans_1"/>
</dbReference>
<dbReference type="EMBL" id="JAKUDL010000007">
    <property type="protein sequence ID" value="MCH4296065.1"/>
    <property type="molecule type" value="Genomic_DNA"/>
</dbReference>